<dbReference type="EMBL" id="JAOQIO010000072">
    <property type="protein sequence ID" value="MCU6793982.1"/>
    <property type="molecule type" value="Genomic_DNA"/>
</dbReference>
<dbReference type="Proteomes" id="UP001652445">
    <property type="component" value="Unassembled WGS sequence"/>
</dbReference>
<gene>
    <name evidence="1" type="ORF">OB236_17910</name>
</gene>
<evidence type="ECO:0000313" key="1">
    <source>
        <dbReference type="EMBL" id="MCU6793982.1"/>
    </source>
</evidence>
<name>A0ABT2UH66_9BACL</name>
<accession>A0ABT2UH66</accession>
<protein>
    <recommendedName>
        <fullName evidence="3">CN hydrolase domain-containing protein</fullName>
    </recommendedName>
</protein>
<evidence type="ECO:0008006" key="3">
    <source>
        <dbReference type="Google" id="ProtNLM"/>
    </source>
</evidence>
<organism evidence="1 2">
    <name type="scientific">Paenibacillus baimaensis</name>
    <dbReference type="NCBI Taxonomy" id="2982185"/>
    <lineage>
        <taxon>Bacteria</taxon>
        <taxon>Bacillati</taxon>
        <taxon>Bacillota</taxon>
        <taxon>Bacilli</taxon>
        <taxon>Bacillales</taxon>
        <taxon>Paenibacillaceae</taxon>
        <taxon>Paenibacillus</taxon>
    </lineage>
</organism>
<comment type="caution">
    <text evidence="1">The sequence shown here is derived from an EMBL/GenBank/DDBJ whole genome shotgun (WGS) entry which is preliminary data.</text>
</comment>
<reference evidence="1 2" key="1">
    <citation type="submission" date="2022-09" db="EMBL/GenBank/DDBJ databases">
        <authorList>
            <person name="Han X.L."/>
            <person name="Wang Q."/>
            <person name="Lu T."/>
        </authorList>
    </citation>
    <scope>NUCLEOTIDE SEQUENCE [LARGE SCALE GENOMIC DNA]</scope>
    <source>
        <strain evidence="1 2">WQ 127069</strain>
    </source>
</reference>
<evidence type="ECO:0000313" key="2">
    <source>
        <dbReference type="Proteomes" id="UP001652445"/>
    </source>
</evidence>
<proteinExistence type="predicted"/>
<sequence>MGVRMKFLVIQPKFEKNIVQLESELRNNPSVDVLIFPEGYLNENVEQACILAKNYNKILIGGHRRLNDSPKDRAIIINRSGDIVLDRIKYSQTTFKSVEGLMIGHILCDELVKQGVKNEDISAIDLIVHPIGVGMFSEEQFDEWINEAKKIAVTYKSMIIGTSHADGSFRGSDVSIPIAYCFDENGDAIFVSKNDVRTRMLDIQTKTVSFPQLINQ</sequence>
<keyword evidence="2" id="KW-1185">Reference proteome</keyword>